<dbReference type="AlphaFoldDB" id="A0A2P2J4H4"/>
<evidence type="ECO:0000313" key="2">
    <source>
        <dbReference type="EMBL" id="MBW88345.1"/>
    </source>
</evidence>
<proteinExistence type="predicted"/>
<dbReference type="EMBL" id="GGEC01007862">
    <property type="protein sequence ID" value="MBW88345.1"/>
    <property type="molecule type" value="Transcribed_RNA"/>
</dbReference>
<sequence length="20" mass="2288">MLRLRAVPKSRREGEDDGVC</sequence>
<organism evidence="2">
    <name type="scientific">Rhizophora mucronata</name>
    <name type="common">Asiatic mangrove</name>
    <dbReference type="NCBI Taxonomy" id="61149"/>
    <lineage>
        <taxon>Eukaryota</taxon>
        <taxon>Viridiplantae</taxon>
        <taxon>Streptophyta</taxon>
        <taxon>Embryophyta</taxon>
        <taxon>Tracheophyta</taxon>
        <taxon>Spermatophyta</taxon>
        <taxon>Magnoliopsida</taxon>
        <taxon>eudicotyledons</taxon>
        <taxon>Gunneridae</taxon>
        <taxon>Pentapetalae</taxon>
        <taxon>rosids</taxon>
        <taxon>fabids</taxon>
        <taxon>Malpighiales</taxon>
        <taxon>Rhizophoraceae</taxon>
        <taxon>Rhizophora</taxon>
    </lineage>
</organism>
<protein>
    <submittedName>
        <fullName evidence="2">Uncharacterized protein</fullName>
    </submittedName>
</protein>
<name>A0A2P2J4H4_RHIMU</name>
<reference evidence="2" key="1">
    <citation type="submission" date="2018-02" db="EMBL/GenBank/DDBJ databases">
        <title>Rhizophora mucronata_Transcriptome.</title>
        <authorList>
            <person name="Meera S.P."/>
            <person name="Sreeshan A."/>
            <person name="Augustine A."/>
        </authorList>
    </citation>
    <scope>NUCLEOTIDE SEQUENCE</scope>
    <source>
        <tissue evidence="2">Leaf</tissue>
    </source>
</reference>
<evidence type="ECO:0000256" key="1">
    <source>
        <dbReference type="SAM" id="MobiDB-lite"/>
    </source>
</evidence>
<feature type="region of interest" description="Disordered" evidence="1">
    <location>
        <begin position="1"/>
        <end position="20"/>
    </location>
</feature>
<accession>A0A2P2J4H4</accession>